<dbReference type="EMBL" id="JAKCXM010000296">
    <property type="protein sequence ID" value="KAJ0396410.1"/>
    <property type="molecule type" value="Genomic_DNA"/>
</dbReference>
<dbReference type="FunFam" id="3.40.50.150:FF:000070">
    <property type="entry name" value="Protein arginine N-methyltransferase 7"/>
    <property type="match status" value="1"/>
</dbReference>
<dbReference type="Proteomes" id="UP001209570">
    <property type="component" value="Unassembled WGS sequence"/>
</dbReference>
<keyword evidence="2 6" id="KW-0808">Transferase</keyword>
<dbReference type="GO" id="GO:0042054">
    <property type="term" value="F:histone methyltransferase activity"/>
    <property type="evidence" value="ECO:0007669"/>
    <property type="project" value="TreeGrafter"/>
</dbReference>
<dbReference type="Gene3D" id="2.70.160.11">
    <property type="entry name" value="Hnrnp arginine n-methyltransferase1"/>
    <property type="match status" value="2"/>
</dbReference>
<keyword evidence="3 6" id="KW-0949">S-adenosyl-L-methionine</keyword>
<keyword evidence="4" id="KW-0677">Repeat</keyword>
<dbReference type="InterPro" id="IPR025799">
    <property type="entry name" value="Arg_MeTrfase"/>
</dbReference>
<dbReference type="FunFam" id="3.40.50.150:FF:000071">
    <property type="entry name" value="Protein arginine N-methyltransferase 7"/>
    <property type="match status" value="1"/>
</dbReference>
<dbReference type="InterPro" id="IPR014644">
    <property type="entry name" value="MeTrfase_PRMT7"/>
</dbReference>
<dbReference type="EC" id="2.1.1.-" evidence="5"/>
<dbReference type="PIRSF" id="PIRSF036946">
    <property type="entry name" value="Arg_N-mtase"/>
    <property type="match status" value="1"/>
</dbReference>
<dbReference type="PANTHER" id="PTHR11006:SF4">
    <property type="entry name" value="PROTEIN ARGININE N-METHYLTRANSFERASE 7"/>
    <property type="match status" value="1"/>
</dbReference>
<evidence type="ECO:0000256" key="3">
    <source>
        <dbReference type="ARBA" id="ARBA00022691"/>
    </source>
</evidence>
<protein>
    <recommendedName>
        <fullName evidence="5">Protein arginine N-methyltransferase</fullName>
        <ecNumber evidence="5">2.1.1.-</ecNumber>
    </recommendedName>
</protein>
<dbReference type="InterPro" id="IPR055135">
    <property type="entry name" value="PRMT_dom"/>
</dbReference>
<name>A0AAD5LX23_PYTIN</name>
<dbReference type="GO" id="GO:0016274">
    <property type="term" value="F:protein-arginine N-methyltransferase activity"/>
    <property type="evidence" value="ECO:0007669"/>
    <property type="project" value="InterPro"/>
</dbReference>
<dbReference type="Pfam" id="PF22528">
    <property type="entry name" value="PRMT_C"/>
    <property type="match status" value="1"/>
</dbReference>
<dbReference type="Pfam" id="PF06325">
    <property type="entry name" value="PrmA"/>
    <property type="match status" value="1"/>
</dbReference>
<keyword evidence="9" id="KW-1185">Reference proteome</keyword>
<evidence type="ECO:0000259" key="7">
    <source>
        <dbReference type="Pfam" id="PF22528"/>
    </source>
</evidence>
<reference evidence="8" key="1">
    <citation type="submission" date="2021-12" db="EMBL/GenBank/DDBJ databases">
        <title>Prjna785345.</title>
        <authorList>
            <person name="Rujirawat T."/>
            <person name="Krajaejun T."/>
        </authorList>
    </citation>
    <scope>NUCLEOTIDE SEQUENCE</scope>
    <source>
        <strain evidence="8">Pi057C3</strain>
    </source>
</reference>
<evidence type="ECO:0000256" key="6">
    <source>
        <dbReference type="PROSITE-ProRule" id="PRU01015"/>
    </source>
</evidence>
<feature type="domain" description="Protein arginine N-methyltransferase" evidence="7">
    <location>
        <begin position="304"/>
        <end position="412"/>
    </location>
</feature>
<proteinExistence type="inferred from homology"/>
<evidence type="ECO:0000256" key="1">
    <source>
        <dbReference type="ARBA" id="ARBA00022603"/>
    </source>
</evidence>
<comment type="caution">
    <text evidence="8">The sequence shown here is derived from an EMBL/GenBank/DDBJ whole genome shotgun (WGS) entry which is preliminary data.</text>
</comment>
<dbReference type="SUPFAM" id="SSF53335">
    <property type="entry name" value="S-adenosyl-L-methionine-dependent methyltransferases"/>
    <property type="match status" value="2"/>
</dbReference>
<dbReference type="GO" id="GO:0032259">
    <property type="term" value="P:methylation"/>
    <property type="evidence" value="ECO:0007669"/>
    <property type="project" value="UniProtKB-KW"/>
</dbReference>
<accession>A0AAD5LX23</accession>
<keyword evidence="1 6" id="KW-0489">Methyltransferase</keyword>
<evidence type="ECO:0000256" key="5">
    <source>
        <dbReference type="PIRNR" id="PIRNR036946"/>
    </source>
</evidence>
<dbReference type="PANTHER" id="PTHR11006">
    <property type="entry name" value="PROTEIN ARGININE N-METHYLTRANSFERASE"/>
    <property type="match status" value="1"/>
</dbReference>
<dbReference type="Gene3D" id="3.40.50.150">
    <property type="entry name" value="Vaccinia Virus protein VP39"/>
    <property type="match status" value="2"/>
</dbReference>
<dbReference type="CDD" id="cd02440">
    <property type="entry name" value="AdoMet_MTases"/>
    <property type="match status" value="1"/>
</dbReference>
<sequence>MYAGVDKYGGALAGEGQPRDAGAAASGLSLEEAIETAAAEETVVVDVPYSYLEDDEDPTSLVTGTSQVLLTAQLNPSSGGLMWIQQDDTHDTYKNVVAMSQMTSMLRDHDRNRCYELGIQHAIATFQATHGRAPIVLDIGTGTGLLAMFAARHGAAHVYACEMFKPMAEIATRVTADNFADKITVFAKRSTELVVSAEHGHLPQRADMLVSELFDSILLGEAVIPTLRHAREHLLAPHAVIVPERATVFAHVVESERVYRLNSVADQQLNDKGARLARNDAAWGCTGAKPALPLHIQAFDGDATALTEPTAVLSFDFTALPSGVAPLAPRTQRTEVTAVASGRPHAVFMWWEVSFDSANRVTYSTKPGAQNWQDHWVQVVFPLTPSPSTRVQAGESLSLLAHHDDLRVWFDVEKPAAAPAATPEKPPCVCGLHLLCNAERMAMLSDSSRTSALSAAVARAVETLAARRQSAPSELACLDASDGSLGALLAASHGVGHVTSIESKDVSARIFEQICDANAGAVRVLCCGCKGLLPEHLAGERAADLLVAEPFFYSMQNLPLWQALNFWLRRTALASVLAPDAVVVPARARVLAQPVVFEHLHECFGAVGDVAGFDHAFFDQFQTSYFARNFPFPVFMYPYEPAGAVVELAAWRFADAAHSVHETAAVATQQAPNAVIIWVEYELLEDERESESERLRITTGPAVTHSKQLVRFLPPAPTANASLAASFAFNALEGDMELSVAWQ</sequence>
<dbReference type="PROSITE" id="PS51678">
    <property type="entry name" value="SAM_MT_PRMT"/>
    <property type="match status" value="1"/>
</dbReference>
<organism evidence="8 9">
    <name type="scientific">Pythium insidiosum</name>
    <name type="common">Pythiosis disease agent</name>
    <dbReference type="NCBI Taxonomy" id="114742"/>
    <lineage>
        <taxon>Eukaryota</taxon>
        <taxon>Sar</taxon>
        <taxon>Stramenopiles</taxon>
        <taxon>Oomycota</taxon>
        <taxon>Peronosporomycetes</taxon>
        <taxon>Pythiales</taxon>
        <taxon>Pythiaceae</taxon>
        <taxon>Pythium</taxon>
    </lineage>
</organism>
<comment type="similarity">
    <text evidence="5">Belongs to the class I-like SAM-binding methyltransferase superfamily. Protein arginine N-methyltransferase family. PRMT7 subfamily.</text>
</comment>
<comment type="function">
    <text evidence="5">Arginine methyltransferase that can both catalyze the formation of omega-N monomethylarginine (MMA) and symmetrical dimethylarginine (sDMA).</text>
</comment>
<evidence type="ECO:0000313" key="8">
    <source>
        <dbReference type="EMBL" id="KAJ0396410.1"/>
    </source>
</evidence>
<evidence type="ECO:0000313" key="9">
    <source>
        <dbReference type="Proteomes" id="UP001209570"/>
    </source>
</evidence>
<evidence type="ECO:0000256" key="2">
    <source>
        <dbReference type="ARBA" id="ARBA00022679"/>
    </source>
</evidence>
<gene>
    <name evidence="8" type="ORF">P43SY_001740</name>
</gene>
<evidence type="ECO:0000256" key="4">
    <source>
        <dbReference type="ARBA" id="ARBA00022737"/>
    </source>
</evidence>
<dbReference type="InterPro" id="IPR029063">
    <property type="entry name" value="SAM-dependent_MTases_sf"/>
</dbReference>
<dbReference type="AlphaFoldDB" id="A0AAD5LX23"/>